<keyword evidence="7 11" id="KW-0812">Transmembrane</keyword>
<keyword evidence="6" id="KW-0997">Cell inner membrane</keyword>
<proteinExistence type="inferred from homology"/>
<evidence type="ECO:0000256" key="10">
    <source>
        <dbReference type="SAM" id="MobiDB-lite"/>
    </source>
</evidence>
<evidence type="ECO:0000256" key="5">
    <source>
        <dbReference type="ARBA" id="ARBA00022481"/>
    </source>
</evidence>
<evidence type="ECO:0000256" key="3">
    <source>
        <dbReference type="ARBA" id="ARBA00020042"/>
    </source>
</evidence>
<dbReference type="NCBIfam" id="TIGR02532">
    <property type="entry name" value="IV_pilin_GFxxxE"/>
    <property type="match status" value="1"/>
</dbReference>
<organism evidence="13 14">
    <name type="scientific">Actomonas aquatica</name>
    <dbReference type="NCBI Taxonomy" id="2866162"/>
    <lineage>
        <taxon>Bacteria</taxon>
        <taxon>Pseudomonadati</taxon>
        <taxon>Verrucomicrobiota</taxon>
        <taxon>Opitutia</taxon>
        <taxon>Opitutales</taxon>
        <taxon>Opitutaceae</taxon>
        <taxon>Actomonas</taxon>
    </lineage>
</organism>
<dbReference type="SUPFAM" id="SSF54523">
    <property type="entry name" value="Pili subunits"/>
    <property type="match status" value="1"/>
</dbReference>
<evidence type="ECO:0000256" key="11">
    <source>
        <dbReference type="SAM" id="Phobius"/>
    </source>
</evidence>
<accession>A0ABZ1C8U4</accession>
<dbReference type="NCBIfam" id="TIGR01710">
    <property type="entry name" value="typeII_sec_gspG"/>
    <property type="match status" value="1"/>
</dbReference>
<dbReference type="InterPro" id="IPR000983">
    <property type="entry name" value="Bac_GSPG_pilin"/>
</dbReference>
<dbReference type="InterPro" id="IPR010054">
    <property type="entry name" value="Type2_sec_GspG"/>
</dbReference>
<protein>
    <recommendedName>
        <fullName evidence="3">Type II secretion system core protein G</fullName>
    </recommendedName>
</protein>
<dbReference type="Pfam" id="PF07963">
    <property type="entry name" value="N_methyl"/>
    <property type="match status" value="1"/>
</dbReference>
<reference evidence="13 14" key="1">
    <citation type="submission" date="2023-12" db="EMBL/GenBank/DDBJ databases">
        <title>Description of an unclassified Opitutus bacterium of Verrucomicrobiota.</title>
        <authorList>
            <person name="Zhang D.-F."/>
        </authorList>
    </citation>
    <scope>NUCLEOTIDE SEQUENCE [LARGE SCALE GENOMIC DNA]</scope>
    <source>
        <strain evidence="13 14">WL0086</strain>
    </source>
</reference>
<keyword evidence="5" id="KW-0488">Methylation</keyword>
<comment type="similarity">
    <text evidence="2">Belongs to the GSP G family.</text>
</comment>
<evidence type="ECO:0000256" key="1">
    <source>
        <dbReference type="ARBA" id="ARBA00004377"/>
    </source>
</evidence>
<keyword evidence="14" id="KW-1185">Reference proteome</keyword>
<dbReference type="InterPro" id="IPR045584">
    <property type="entry name" value="Pilin-like"/>
</dbReference>
<evidence type="ECO:0000256" key="7">
    <source>
        <dbReference type="ARBA" id="ARBA00022692"/>
    </source>
</evidence>
<comment type="subcellular location">
    <subcellularLocation>
        <location evidence="1">Cell inner membrane</location>
        <topology evidence="1">Single-pass membrane protein</topology>
    </subcellularLocation>
</comment>
<keyword evidence="8 11" id="KW-1133">Transmembrane helix</keyword>
<keyword evidence="4" id="KW-1003">Cell membrane</keyword>
<dbReference type="InterPro" id="IPR012902">
    <property type="entry name" value="N_methyl_site"/>
</dbReference>
<keyword evidence="9 11" id="KW-0472">Membrane</keyword>
<dbReference type="PROSITE" id="PS00409">
    <property type="entry name" value="PROKAR_NTER_METHYL"/>
    <property type="match status" value="1"/>
</dbReference>
<gene>
    <name evidence="13" type="primary">gspG</name>
    <name evidence="13" type="ORF">K1X11_019445</name>
</gene>
<feature type="domain" description="Type II secretion system protein GspG C-terminal" evidence="12">
    <location>
        <begin position="42"/>
        <end position="145"/>
    </location>
</feature>
<evidence type="ECO:0000256" key="8">
    <source>
        <dbReference type="ARBA" id="ARBA00022989"/>
    </source>
</evidence>
<dbReference type="Proteomes" id="UP000738431">
    <property type="component" value="Chromosome"/>
</dbReference>
<dbReference type="InterPro" id="IPR013545">
    <property type="entry name" value="T2SS_protein-GspG_C"/>
</dbReference>
<evidence type="ECO:0000313" key="14">
    <source>
        <dbReference type="Proteomes" id="UP000738431"/>
    </source>
</evidence>
<evidence type="ECO:0000256" key="4">
    <source>
        <dbReference type="ARBA" id="ARBA00022475"/>
    </source>
</evidence>
<feature type="region of interest" description="Disordered" evidence="10">
    <location>
        <begin position="127"/>
        <end position="146"/>
    </location>
</feature>
<name>A0ABZ1C8U4_9BACT</name>
<dbReference type="Gene3D" id="3.30.700.10">
    <property type="entry name" value="Glycoprotein, Type 4 Pilin"/>
    <property type="match status" value="1"/>
</dbReference>
<dbReference type="PRINTS" id="PR00813">
    <property type="entry name" value="BCTERIALGSPG"/>
</dbReference>
<evidence type="ECO:0000256" key="2">
    <source>
        <dbReference type="ARBA" id="ARBA00009984"/>
    </source>
</evidence>
<evidence type="ECO:0000313" key="13">
    <source>
        <dbReference type="EMBL" id="WRQ86994.1"/>
    </source>
</evidence>
<dbReference type="Pfam" id="PF08334">
    <property type="entry name" value="T2SSG"/>
    <property type="match status" value="1"/>
</dbReference>
<dbReference type="EMBL" id="CP139781">
    <property type="protein sequence ID" value="WRQ86994.1"/>
    <property type="molecule type" value="Genomic_DNA"/>
</dbReference>
<evidence type="ECO:0000256" key="6">
    <source>
        <dbReference type="ARBA" id="ARBA00022519"/>
    </source>
</evidence>
<dbReference type="RefSeq" id="WP_221029591.1">
    <property type="nucleotide sequence ID" value="NZ_CP139781.1"/>
</dbReference>
<evidence type="ECO:0000256" key="9">
    <source>
        <dbReference type="ARBA" id="ARBA00023136"/>
    </source>
</evidence>
<sequence>MTFSDRSSRLRSAATKGFTLLEIMVVLAILGLLVAVLVRNVGGDLSRGQESAAKLFVTATMESPLTAYRIDTGNYPTTAQGLEALITNPGNVKGWRGPYLDKLALDPWQQPYEYRFPGQKNKGKYDLFSKGPDMTAGNDDDIGNWE</sequence>
<feature type="transmembrane region" description="Helical" evidence="11">
    <location>
        <begin position="20"/>
        <end position="38"/>
    </location>
</feature>
<evidence type="ECO:0000259" key="12">
    <source>
        <dbReference type="Pfam" id="PF08334"/>
    </source>
</evidence>